<dbReference type="InterPro" id="IPR002413">
    <property type="entry name" value="V5_allergen-like"/>
</dbReference>
<dbReference type="AlphaFoldDB" id="A0A1Y3B6Q2"/>
<sequence>METTETRTKKWREPDGTEVIETTTIRRISPSNTKNSSTTVSNISKNDTSATVNYDSNQFEKDSLNRHNYYRAKHGVPNLVLSKQVITFKLCEYAQEWANNLAKSNAMKHRTDKKHGENIYMKGGTNVTIHGNDAVDAWYDEIHQYNFNSPGFKPGIGHFTQVVWKGSKKLGIAFAKKGSSIFVVANYDPPGNFQGEFKENVPRPK</sequence>
<feature type="compositionally biased region" description="Low complexity" evidence="1">
    <location>
        <begin position="29"/>
        <end position="46"/>
    </location>
</feature>
<dbReference type="PRINTS" id="PR00837">
    <property type="entry name" value="V5TPXLIKE"/>
</dbReference>
<protein>
    <recommendedName>
        <fullName evidence="2">SCP domain-containing protein</fullName>
    </recommendedName>
</protein>
<feature type="region of interest" description="Disordered" evidence="1">
    <location>
        <begin position="29"/>
        <end position="50"/>
    </location>
</feature>
<evidence type="ECO:0000313" key="3">
    <source>
        <dbReference type="EMBL" id="OTF75628.1"/>
    </source>
</evidence>
<feature type="domain" description="SCP" evidence="2">
    <location>
        <begin position="58"/>
        <end position="195"/>
    </location>
</feature>
<dbReference type="InterPro" id="IPR035940">
    <property type="entry name" value="CAP_sf"/>
</dbReference>
<dbReference type="SMART" id="SM00198">
    <property type="entry name" value="SCP"/>
    <property type="match status" value="1"/>
</dbReference>
<dbReference type="OrthoDB" id="6433391at2759"/>
<dbReference type="InterPro" id="IPR014044">
    <property type="entry name" value="CAP_dom"/>
</dbReference>
<comment type="caution">
    <text evidence="3">The sequence shown here is derived from an EMBL/GenBank/DDBJ whole genome shotgun (WGS) entry which is preliminary data.</text>
</comment>
<gene>
    <name evidence="3" type="ORF">BLA29_009335</name>
</gene>
<keyword evidence="4" id="KW-1185">Reference proteome</keyword>
<dbReference type="Proteomes" id="UP000194236">
    <property type="component" value="Unassembled WGS sequence"/>
</dbReference>
<dbReference type="PRINTS" id="PR00838">
    <property type="entry name" value="V5ALLERGEN"/>
</dbReference>
<dbReference type="Gene3D" id="3.40.33.10">
    <property type="entry name" value="CAP"/>
    <property type="match status" value="1"/>
</dbReference>
<proteinExistence type="predicted"/>
<dbReference type="InterPro" id="IPR034113">
    <property type="entry name" value="SCP_GAPR1-like"/>
</dbReference>
<evidence type="ECO:0000256" key="1">
    <source>
        <dbReference type="SAM" id="MobiDB-lite"/>
    </source>
</evidence>
<dbReference type="PANTHER" id="PTHR10334">
    <property type="entry name" value="CYSTEINE-RICH SECRETORY PROTEIN-RELATED"/>
    <property type="match status" value="1"/>
</dbReference>
<dbReference type="CDD" id="cd05382">
    <property type="entry name" value="CAP_GAPR1-like"/>
    <property type="match status" value="1"/>
</dbReference>
<dbReference type="InterPro" id="IPR018244">
    <property type="entry name" value="Allrgn_V5/Tpx1_CS"/>
</dbReference>
<dbReference type="Pfam" id="PF00188">
    <property type="entry name" value="CAP"/>
    <property type="match status" value="1"/>
</dbReference>
<dbReference type="InterPro" id="IPR001283">
    <property type="entry name" value="CRISP-related"/>
</dbReference>
<evidence type="ECO:0000313" key="4">
    <source>
        <dbReference type="Proteomes" id="UP000194236"/>
    </source>
</evidence>
<dbReference type="GO" id="GO:0005576">
    <property type="term" value="C:extracellular region"/>
    <property type="evidence" value="ECO:0007669"/>
    <property type="project" value="InterPro"/>
</dbReference>
<dbReference type="PROSITE" id="PS01009">
    <property type="entry name" value="CRISP_1"/>
    <property type="match status" value="1"/>
</dbReference>
<evidence type="ECO:0000259" key="2">
    <source>
        <dbReference type="SMART" id="SM00198"/>
    </source>
</evidence>
<dbReference type="FunFam" id="3.40.33.10:FF:000002">
    <property type="entry name" value="Golgi-associated plant pathogenesis-related protein 1"/>
    <property type="match status" value="1"/>
</dbReference>
<reference evidence="3 4" key="1">
    <citation type="submission" date="2017-03" db="EMBL/GenBank/DDBJ databases">
        <title>Genome Survey of Euroglyphus maynei.</title>
        <authorList>
            <person name="Arlian L.G."/>
            <person name="Morgan M.S."/>
            <person name="Rider S.D."/>
        </authorList>
    </citation>
    <scope>NUCLEOTIDE SEQUENCE [LARGE SCALE GENOMIC DNA]</scope>
    <source>
        <strain evidence="3">Arlian Lab</strain>
        <tissue evidence="3">Whole body</tissue>
    </source>
</reference>
<name>A0A1Y3B6Q2_EURMA</name>
<dbReference type="EMBL" id="MUJZ01040997">
    <property type="protein sequence ID" value="OTF75628.1"/>
    <property type="molecule type" value="Genomic_DNA"/>
</dbReference>
<dbReference type="SUPFAM" id="SSF55797">
    <property type="entry name" value="PR-1-like"/>
    <property type="match status" value="1"/>
</dbReference>
<accession>A0A1Y3B6Q2</accession>
<organism evidence="3 4">
    <name type="scientific">Euroglyphus maynei</name>
    <name type="common">Mayne's house dust mite</name>
    <dbReference type="NCBI Taxonomy" id="6958"/>
    <lineage>
        <taxon>Eukaryota</taxon>
        <taxon>Metazoa</taxon>
        <taxon>Ecdysozoa</taxon>
        <taxon>Arthropoda</taxon>
        <taxon>Chelicerata</taxon>
        <taxon>Arachnida</taxon>
        <taxon>Acari</taxon>
        <taxon>Acariformes</taxon>
        <taxon>Sarcoptiformes</taxon>
        <taxon>Astigmata</taxon>
        <taxon>Psoroptidia</taxon>
        <taxon>Analgoidea</taxon>
        <taxon>Pyroglyphidae</taxon>
        <taxon>Pyroglyphinae</taxon>
        <taxon>Euroglyphus</taxon>
    </lineage>
</organism>